<feature type="transmembrane region" description="Helical" evidence="1">
    <location>
        <begin position="41"/>
        <end position="61"/>
    </location>
</feature>
<dbReference type="HOGENOM" id="CLU_796375_0_0_7"/>
<dbReference type="eggNOG" id="ENOG502Z9IG">
    <property type="taxonomic scope" value="Bacteria"/>
</dbReference>
<dbReference type="Proteomes" id="UP000001880">
    <property type="component" value="Chromosome"/>
</dbReference>
<dbReference type="AlphaFoldDB" id="D0LLZ6"/>
<name>D0LLZ6_HALO1</name>
<keyword evidence="1" id="KW-1133">Transmembrane helix</keyword>
<keyword evidence="1" id="KW-0812">Transmembrane</keyword>
<evidence type="ECO:0000256" key="1">
    <source>
        <dbReference type="SAM" id="Phobius"/>
    </source>
</evidence>
<feature type="transmembrane region" description="Helical" evidence="1">
    <location>
        <begin position="95"/>
        <end position="117"/>
    </location>
</feature>
<evidence type="ECO:0000313" key="3">
    <source>
        <dbReference type="Proteomes" id="UP000001880"/>
    </source>
</evidence>
<feature type="transmembrane region" description="Helical" evidence="1">
    <location>
        <begin position="193"/>
        <end position="213"/>
    </location>
</feature>
<accession>D0LLZ6</accession>
<dbReference type="RefSeq" id="WP_012827782.1">
    <property type="nucleotide sequence ID" value="NC_013440.1"/>
</dbReference>
<feature type="transmembrane region" description="Helical" evidence="1">
    <location>
        <begin position="73"/>
        <end position="89"/>
    </location>
</feature>
<dbReference type="EMBL" id="CP001804">
    <property type="protein sequence ID" value="ACY15174.1"/>
    <property type="molecule type" value="Genomic_DNA"/>
</dbReference>
<evidence type="ECO:0000313" key="2">
    <source>
        <dbReference type="EMBL" id="ACY15174.1"/>
    </source>
</evidence>
<keyword evidence="3" id="KW-1185">Reference proteome</keyword>
<proteinExistence type="predicted"/>
<sequence>MSTLSRYAPTLRVSTGLALLAAVYLVSITMVGSSAMQLDPAALSLAVVVDLTLTAAVILYLFFIRPGTLPKKALIPLLAIGLFTASRILPARYSMLLTGLAVLGGALELLVAGALLLRWRRLLLSTRAALRRGEAAWPALMAGFAEALGERAKTLGALAAQEGLAVYYALVGWMRRPRWPAEVQRFGHHRAHAWSAIVLALVILSVPEGMVLHMALDHFWSPLAALVVSALHVYGLLWLIGDCVYMRRTALVLTPAGRLRIDVGFRLHIDLHVDEIAAIGEEPEVLADAEHTCEAKVVGAPNLFLRLRSPHTATMIMGRSRQVTGVALRVEQPEAVCEAVRAAARHTL</sequence>
<feature type="transmembrane region" description="Helical" evidence="1">
    <location>
        <begin position="12"/>
        <end position="35"/>
    </location>
</feature>
<gene>
    <name evidence="2" type="ordered locus">Hoch_2642</name>
</gene>
<dbReference type="KEGG" id="hoh:Hoch_2642"/>
<dbReference type="OrthoDB" id="875405at2"/>
<reference evidence="2 3" key="1">
    <citation type="journal article" date="2010" name="Stand. Genomic Sci.">
        <title>Complete genome sequence of Haliangium ochraceum type strain (SMP-2).</title>
        <authorList>
            <consortium name="US DOE Joint Genome Institute (JGI-PGF)"/>
            <person name="Ivanova N."/>
            <person name="Daum C."/>
            <person name="Lang E."/>
            <person name="Abt B."/>
            <person name="Kopitz M."/>
            <person name="Saunders E."/>
            <person name="Lapidus A."/>
            <person name="Lucas S."/>
            <person name="Glavina Del Rio T."/>
            <person name="Nolan M."/>
            <person name="Tice H."/>
            <person name="Copeland A."/>
            <person name="Cheng J.F."/>
            <person name="Chen F."/>
            <person name="Bruce D."/>
            <person name="Goodwin L."/>
            <person name="Pitluck S."/>
            <person name="Mavromatis K."/>
            <person name="Pati A."/>
            <person name="Mikhailova N."/>
            <person name="Chen A."/>
            <person name="Palaniappan K."/>
            <person name="Land M."/>
            <person name="Hauser L."/>
            <person name="Chang Y.J."/>
            <person name="Jeffries C.D."/>
            <person name="Detter J.C."/>
            <person name="Brettin T."/>
            <person name="Rohde M."/>
            <person name="Goker M."/>
            <person name="Bristow J."/>
            <person name="Markowitz V."/>
            <person name="Eisen J.A."/>
            <person name="Hugenholtz P."/>
            <person name="Kyrpides N.C."/>
            <person name="Klenk H.P."/>
        </authorList>
    </citation>
    <scope>NUCLEOTIDE SEQUENCE [LARGE SCALE GENOMIC DNA]</scope>
    <source>
        <strain evidence="3">DSM 14365 / CIP 107738 / JCM 11303 / AJ 13395 / SMP-2</strain>
    </source>
</reference>
<organism evidence="2 3">
    <name type="scientific">Haliangium ochraceum (strain DSM 14365 / JCM 11303 / SMP-2)</name>
    <dbReference type="NCBI Taxonomy" id="502025"/>
    <lineage>
        <taxon>Bacteria</taxon>
        <taxon>Pseudomonadati</taxon>
        <taxon>Myxococcota</taxon>
        <taxon>Polyangia</taxon>
        <taxon>Haliangiales</taxon>
        <taxon>Kofleriaceae</taxon>
        <taxon>Haliangium</taxon>
    </lineage>
</organism>
<dbReference type="STRING" id="502025.Hoch_2642"/>
<keyword evidence="1" id="KW-0472">Membrane</keyword>
<feature type="transmembrane region" description="Helical" evidence="1">
    <location>
        <begin position="219"/>
        <end position="240"/>
    </location>
</feature>
<protein>
    <submittedName>
        <fullName evidence="2">Uncharacterized protein</fullName>
    </submittedName>
</protein>